<name>A0AAV3QQL1_LITER</name>
<evidence type="ECO:0000313" key="2">
    <source>
        <dbReference type="Proteomes" id="UP001454036"/>
    </source>
</evidence>
<dbReference type="PANTHER" id="PTHR33240">
    <property type="entry name" value="OS08G0508500 PROTEIN"/>
    <property type="match status" value="1"/>
</dbReference>
<organism evidence="1 2">
    <name type="scientific">Lithospermum erythrorhizon</name>
    <name type="common">Purple gromwell</name>
    <name type="synonym">Lithospermum officinale var. erythrorhizon</name>
    <dbReference type="NCBI Taxonomy" id="34254"/>
    <lineage>
        <taxon>Eukaryota</taxon>
        <taxon>Viridiplantae</taxon>
        <taxon>Streptophyta</taxon>
        <taxon>Embryophyta</taxon>
        <taxon>Tracheophyta</taxon>
        <taxon>Spermatophyta</taxon>
        <taxon>Magnoliopsida</taxon>
        <taxon>eudicotyledons</taxon>
        <taxon>Gunneridae</taxon>
        <taxon>Pentapetalae</taxon>
        <taxon>asterids</taxon>
        <taxon>lamiids</taxon>
        <taxon>Boraginales</taxon>
        <taxon>Boraginaceae</taxon>
        <taxon>Boraginoideae</taxon>
        <taxon>Lithospermeae</taxon>
        <taxon>Lithospermum</taxon>
    </lineage>
</organism>
<gene>
    <name evidence="1" type="ORF">LIER_21497</name>
</gene>
<evidence type="ECO:0000313" key="1">
    <source>
        <dbReference type="EMBL" id="GAA0166319.1"/>
    </source>
</evidence>
<keyword evidence="2" id="KW-1185">Reference proteome</keyword>
<dbReference type="Gene3D" id="2.40.70.10">
    <property type="entry name" value="Acid Proteases"/>
    <property type="match status" value="1"/>
</dbReference>
<dbReference type="AlphaFoldDB" id="A0AAV3QQL1"/>
<reference evidence="1 2" key="1">
    <citation type="submission" date="2024-01" db="EMBL/GenBank/DDBJ databases">
        <title>The complete chloroplast genome sequence of Lithospermum erythrorhizon: insights into the phylogenetic relationship among Boraginaceae species and the maternal lineages of purple gromwells.</title>
        <authorList>
            <person name="Okada T."/>
            <person name="Watanabe K."/>
        </authorList>
    </citation>
    <scope>NUCLEOTIDE SEQUENCE [LARGE SCALE GENOMIC DNA]</scope>
</reference>
<protein>
    <submittedName>
        <fullName evidence="1">Uncharacterized protein</fullName>
    </submittedName>
</protein>
<comment type="caution">
    <text evidence="1">The sequence shown here is derived from an EMBL/GenBank/DDBJ whole genome shotgun (WGS) entry which is preliminary data.</text>
</comment>
<dbReference type="EMBL" id="BAABME010005685">
    <property type="protein sequence ID" value="GAA0166319.1"/>
    <property type="molecule type" value="Genomic_DNA"/>
</dbReference>
<dbReference type="InterPro" id="IPR021109">
    <property type="entry name" value="Peptidase_aspartic_dom_sf"/>
</dbReference>
<accession>A0AAV3QQL1</accession>
<sequence>MKDYEGIECPHKDPLVITTVITNFEVGRMLVDIGSSMDILFLDAYLKLMMSRAHIRPVATPVVGFTRVSISPLGDENLLVTMGKHPQQATKMVEFTVIDMNEGAYNGIIDRPALVQFEAMVSLINL</sequence>
<dbReference type="Proteomes" id="UP001454036">
    <property type="component" value="Unassembled WGS sequence"/>
</dbReference>
<proteinExistence type="predicted"/>
<dbReference type="PANTHER" id="PTHR33240:SF15">
    <property type="entry name" value="GAG-PRO-LIKE PROTEIN"/>
    <property type="match status" value="1"/>
</dbReference>